<comment type="caution">
    <text evidence="1">The sequence shown here is derived from an EMBL/GenBank/DDBJ whole genome shotgun (WGS) entry which is preliminary data.</text>
</comment>
<evidence type="ECO:0000313" key="1">
    <source>
        <dbReference type="EMBL" id="ODO61340.1"/>
    </source>
</evidence>
<name>A0A192YL34_LACPN</name>
<gene>
    <name evidence="1" type="ORF">LPJSA22_01315</name>
</gene>
<organism evidence="1 2">
    <name type="scientific">Lactiplantibacillus plantarum</name>
    <name type="common">Lactobacillus plantarum</name>
    <dbReference type="NCBI Taxonomy" id="1590"/>
    <lineage>
        <taxon>Bacteria</taxon>
        <taxon>Bacillati</taxon>
        <taxon>Bacillota</taxon>
        <taxon>Bacilli</taxon>
        <taxon>Lactobacillales</taxon>
        <taxon>Lactobacillaceae</taxon>
        <taxon>Lactiplantibacillus</taxon>
    </lineage>
</organism>
<evidence type="ECO:0000313" key="2">
    <source>
        <dbReference type="Proteomes" id="UP000094892"/>
    </source>
</evidence>
<dbReference type="Proteomes" id="UP000094892">
    <property type="component" value="Unassembled WGS sequence"/>
</dbReference>
<reference evidence="1 2" key="1">
    <citation type="submission" date="2016-08" db="EMBL/GenBank/DDBJ databases">
        <title>Genome sequencing of Lactobacillus plantarum JSA22, isolated from fermented soybean paste.</title>
        <authorList>
            <person name="Choi H.S."/>
        </authorList>
    </citation>
    <scope>NUCLEOTIDE SEQUENCE [LARGE SCALE GENOMIC DNA]</scope>
    <source>
        <strain evidence="1 2">JSA22</strain>
    </source>
</reference>
<proteinExistence type="predicted"/>
<sequence length="180" mass="20890">MGLVFKWLIFISSYVPVFIMIFLKSLKKFSSSDIYSTWKLNPIFWFLLLIISIVSIIILFCWLHFLKKESQGNKGAFSIKKLNAYDSEVLNYFVTFIIPILSLDPTSSPSIVMNFLLLLVEGIYFVSNNALYYNVLLILLGYHIYTFDTDNIVVTRKKRNELSFNESKASQIGTTNIFYI</sequence>
<accession>A0A192YL34</accession>
<protein>
    <submittedName>
        <fullName evidence="1">Uncharacterized protein</fullName>
    </submittedName>
</protein>
<dbReference type="PATRIC" id="fig|1590.306.peg.1314"/>
<dbReference type="EMBL" id="MCOL01000001">
    <property type="protein sequence ID" value="ODO61340.1"/>
    <property type="molecule type" value="Genomic_DNA"/>
</dbReference>
<dbReference type="AlphaFoldDB" id="A0A192YL34"/>